<sequence length="413" mass="45805">MSTIKVTPEQLLHVSKQIEQGRQQLESIRNDLTARIGFIESQWAGATQERFFYDFQQSRPVLNRALESMVKSSQELVAIAERFQQVDQEQVSLGAVIGQNAAGSIMNQDTANREEKQRMVYNPLFGVVMPASEAEDGMPGQKELRKYFNNGGSLEEMRAGPKQPESGGGDIYDEQIKAFEEGYHPITGVSVPAWQAGISIASLQLGKIAMAFTGMYNKGYKVPKNGLKLSKDMGAKPGHIPNNPLHDNPILSKTNKGLEVQFTNNAGNRIFWIEQNPKNIPHAIDAAKNSRDTGKVVEGKVGEFVESHVGVTGFGVEVKNVDNKLRVTDLDVVTNSQIIEVKKSAGAVKTDQIDRLVDINHKEFFNHNKKEVILYIDTPLENTGRIASEKIDYVKSKGVKVVNSLDELREVLK</sequence>
<keyword evidence="2" id="KW-1185">Reference proteome</keyword>
<dbReference type="NCBIfam" id="TIGR03930">
    <property type="entry name" value="WXG100_ESAT6"/>
    <property type="match status" value="1"/>
</dbReference>
<dbReference type="EMBL" id="BMFU01000023">
    <property type="protein sequence ID" value="GGH72400.1"/>
    <property type="molecule type" value="Genomic_DNA"/>
</dbReference>
<protein>
    <recommendedName>
        <fullName evidence="3">WXG100 family type VII secretion target</fullName>
    </recommendedName>
</protein>
<dbReference type="Pfam" id="PF06013">
    <property type="entry name" value="WXG100"/>
    <property type="match status" value="1"/>
</dbReference>
<reference evidence="2" key="1">
    <citation type="journal article" date="2019" name="Int. J. Syst. Evol. Microbiol.">
        <title>The Global Catalogue of Microorganisms (GCM) 10K type strain sequencing project: providing services to taxonomists for standard genome sequencing and annotation.</title>
        <authorList>
            <consortium name="The Broad Institute Genomics Platform"/>
            <consortium name="The Broad Institute Genome Sequencing Center for Infectious Disease"/>
            <person name="Wu L."/>
            <person name="Ma J."/>
        </authorList>
    </citation>
    <scope>NUCLEOTIDE SEQUENCE [LARGE SCALE GENOMIC DNA]</scope>
    <source>
        <strain evidence="2">CGMCC 1.12770</strain>
    </source>
</reference>
<evidence type="ECO:0000313" key="1">
    <source>
        <dbReference type="EMBL" id="GGH72400.1"/>
    </source>
</evidence>
<gene>
    <name evidence="1" type="ORF">GCM10008014_58730</name>
</gene>
<dbReference type="Gene3D" id="1.10.287.850">
    <property type="entry name" value="HP0062-like domain"/>
    <property type="match status" value="1"/>
</dbReference>
<evidence type="ECO:0000313" key="2">
    <source>
        <dbReference type="Proteomes" id="UP000652153"/>
    </source>
</evidence>
<dbReference type="RefSeq" id="WP_188594901.1">
    <property type="nucleotide sequence ID" value="NZ_BMFU01000023.1"/>
</dbReference>
<comment type="caution">
    <text evidence="1">The sequence shown here is derived from an EMBL/GenBank/DDBJ whole genome shotgun (WGS) entry which is preliminary data.</text>
</comment>
<accession>A0ABQ1ZR13</accession>
<dbReference type="Proteomes" id="UP000652153">
    <property type="component" value="Unassembled WGS sequence"/>
</dbReference>
<dbReference type="InterPro" id="IPR010310">
    <property type="entry name" value="T7SS_ESAT-6-like"/>
</dbReference>
<organism evidence="1 2">
    <name type="scientific">Paenibacillus silvae</name>
    <dbReference type="NCBI Taxonomy" id="1325358"/>
    <lineage>
        <taxon>Bacteria</taxon>
        <taxon>Bacillati</taxon>
        <taxon>Bacillota</taxon>
        <taxon>Bacilli</taxon>
        <taxon>Bacillales</taxon>
        <taxon>Paenibacillaceae</taxon>
        <taxon>Paenibacillus</taxon>
    </lineage>
</organism>
<proteinExistence type="predicted"/>
<name>A0ABQ1ZR13_9BACL</name>
<evidence type="ECO:0008006" key="3">
    <source>
        <dbReference type="Google" id="ProtNLM"/>
    </source>
</evidence>
<dbReference type="InterPro" id="IPR036689">
    <property type="entry name" value="ESAT-6-like_sf"/>
</dbReference>
<dbReference type="SUPFAM" id="SSF140453">
    <property type="entry name" value="EsxAB dimer-like"/>
    <property type="match status" value="1"/>
</dbReference>